<proteinExistence type="predicted"/>
<gene>
    <name evidence="2" type="ORF">CWN47_36210</name>
</gene>
<feature type="region of interest" description="Disordered" evidence="1">
    <location>
        <begin position="54"/>
        <end position="73"/>
    </location>
</feature>
<dbReference type="AlphaFoldDB" id="A0A2N4YPC5"/>
<comment type="caution">
    <text evidence="2">The sequence shown here is derived from an EMBL/GenBank/DDBJ whole genome shotgun (WGS) entry which is preliminary data.</text>
</comment>
<accession>A0A2N4YPC5</accession>
<evidence type="ECO:0000313" key="2">
    <source>
        <dbReference type="EMBL" id="PLM81095.1"/>
    </source>
</evidence>
<protein>
    <submittedName>
        <fullName evidence="2">Uncharacterized protein</fullName>
    </submittedName>
</protein>
<name>A0A2N4YPC5_KLEVA</name>
<sequence length="73" mass="8123">MPSPNQVSQLRGCKSCLLNTQAMIFPVNINYVVTLKENRIHLSSLGGTYSKFDNTNPLKFPPASKKQLADKKT</sequence>
<evidence type="ECO:0000256" key="1">
    <source>
        <dbReference type="SAM" id="MobiDB-lite"/>
    </source>
</evidence>
<reference evidence="2 3" key="2">
    <citation type="submission" date="2018-01" db="EMBL/GenBank/DDBJ databases">
        <title>Genomic study of Klebsiella pneumoniae.</title>
        <authorList>
            <person name="Yang Y."/>
            <person name="Bicalho R."/>
        </authorList>
    </citation>
    <scope>NUCLEOTIDE SEQUENCE [LARGE SCALE GENOMIC DNA]</scope>
    <source>
        <strain evidence="2 3">A8</strain>
    </source>
</reference>
<evidence type="ECO:0000313" key="3">
    <source>
        <dbReference type="Proteomes" id="UP000234412"/>
    </source>
</evidence>
<organism evidence="2 3">
    <name type="scientific">Klebsiella variicola</name>
    <dbReference type="NCBI Taxonomy" id="244366"/>
    <lineage>
        <taxon>Bacteria</taxon>
        <taxon>Pseudomonadati</taxon>
        <taxon>Pseudomonadota</taxon>
        <taxon>Gammaproteobacteria</taxon>
        <taxon>Enterobacterales</taxon>
        <taxon>Enterobacteriaceae</taxon>
        <taxon>Klebsiella/Raoultella group</taxon>
        <taxon>Klebsiella</taxon>
        <taxon>Klebsiella pneumoniae complex</taxon>
    </lineage>
</organism>
<reference evidence="2 3" key="1">
    <citation type="submission" date="2017-11" db="EMBL/GenBank/DDBJ databases">
        <authorList>
            <person name="Han C.G."/>
        </authorList>
    </citation>
    <scope>NUCLEOTIDE SEQUENCE [LARGE SCALE GENOMIC DNA]</scope>
    <source>
        <strain evidence="2 3">A8</strain>
    </source>
</reference>
<dbReference type="EMBL" id="PIDP01002397">
    <property type="protein sequence ID" value="PLM81095.1"/>
    <property type="molecule type" value="Genomic_DNA"/>
</dbReference>
<dbReference type="Proteomes" id="UP000234412">
    <property type="component" value="Unassembled WGS sequence"/>
</dbReference>